<evidence type="ECO:0000256" key="6">
    <source>
        <dbReference type="ARBA" id="ARBA00022692"/>
    </source>
</evidence>
<keyword evidence="12" id="KW-0325">Glycoprotein</keyword>
<dbReference type="GO" id="GO:0006879">
    <property type="term" value="P:intracellular iron ion homeostasis"/>
    <property type="evidence" value="ECO:0007669"/>
    <property type="project" value="TreeGrafter"/>
</dbReference>
<feature type="region of interest" description="Disordered" evidence="14">
    <location>
        <begin position="634"/>
        <end position="682"/>
    </location>
</feature>
<dbReference type="SUPFAM" id="SSF63380">
    <property type="entry name" value="Riboflavin synthase domain-like"/>
    <property type="match status" value="1"/>
</dbReference>
<keyword evidence="8 15" id="KW-1133">Transmembrane helix</keyword>
<feature type="domain" description="FAD-binding FR-type" evidence="16">
    <location>
        <begin position="412"/>
        <end position="528"/>
    </location>
</feature>
<dbReference type="STRING" id="105984.A0A427XGF5"/>
<feature type="compositionally biased region" description="Polar residues" evidence="14">
    <location>
        <begin position="634"/>
        <end position="644"/>
    </location>
</feature>
<dbReference type="InterPro" id="IPR039261">
    <property type="entry name" value="FNR_nucleotide-bd"/>
</dbReference>
<dbReference type="Pfam" id="PF08022">
    <property type="entry name" value="FAD_binding_8"/>
    <property type="match status" value="1"/>
</dbReference>
<dbReference type="GO" id="GO:0006826">
    <property type="term" value="P:iron ion transport"/>
    <property type="evidence" value="ECO:0007669"/>
    <property type="project" value="UniProtKB-ARBA"/>
</dbReference>
<evidence type="ECO:0000259" key="16">
    <source>
        <dbReference type="PROSITE" id="PS51384"/>
    </source>
</evidence>
<keyword evidence="18" id="KW-1185">Reference proteome</keyword>
<dbReference type="SFLD" id="SFLDG01168">
    <property type="entry name" value="Ferric_reductase_subgroup_(FRE"/>
    <property type="match status" value="1"/>
</dbReference>
<dbReference type="Gene3D" id="3.40.50.80">
    <property type="entry name" value="Nucleotide-binding domain of ferredoxin-NADP reductase (FNR) module"/>
    <property type="match status" value="1"/>
</dbReference>
<dbReference type="InterPro" id="IPR013121">
    <property type="entry name" value="Fe_red_NAD-bd_6"/>
</dbReference>
<keyword evidence="7" id="KW-0249">Electron transport</keyword>
<evidence type="ECO:0000256" key="15">
    <source>
        <dbReference type="SAM" id="Phobius"/>
    </source>
</evidence>
<evidence type="ECO:0000256" key="3">
    <source>
        <dbReference type="ARBA" id="ARBA00012668"/>
    </source>
</evidence>
<comment type="catalytic activity">
    <reaction evidence="13">
        <text>2 a Fe(II)-siderophore + NADP(+) + H(+) = 2 a Fe(III)-siderophore + NADPH</text>
        <dbReference type="Rhea" id="RHEA:28795"/>
        <dbReference type="Rhea" id="RHEA-COMP:11342"/>
        <dbReference type="Rhea" id="RHEA-COMP:11344"/>
        <dbReference type="ChEBI" id="CHEBI:15378"/>
        <dbReference type="ChEBI" id="CHEBI:29033"/>
        <dbReference type="ChEBI" id="CHEBI:29034"/>
        <dbReference type="ChEBI" id="CHEBI:57783"/>
        <dbReference type="ChEBI" id="CHEBI:58349"/>
        <dbReference type="EC" id="1.16.1.9"/>
    </reaction>
</comment>
<feature type="transmembrane region" description="Helical" evidence="15">
    <location>
        <begin position="343"/>
        <end position="362"/>
    </location>
</feature>
<keyword evidence="5" id="KW-1003">Cell membrane</keyword>
<evidence type="ECO:0000256" key="2">
    <source>
        <dbReference type="ARBA" id="ARBA00006278"/>
    </source>
</evidence>
<evidence type="ECO:0000313" key="17">
    <source>
        <dbReference type="EMBL" id="RSH77847.1"/>
    </source>
</evidence>
<name>A0A427XGF5_9TREE</name>
<comment type="subcellular location">
    <subcellularLocation>
        <location evidence="1">Cell membrane</location>
        <topology evidence="1">Multi-pass membrane protein</topology>
    </subcellularLocation>
</comment>
<dbReference type="InterPro" id="IPR013130">
    <property type="entry name" value="Fe3_Rdtase_TM_dom"/>
</dbReference>
<dbReference type="Pfam" id="PF08030">
    <property type="entry name" value="NAD_binding_6"/>
    <property type="match status" value="1"/>
</dbReference>
<evidence type="ECO:0000256" key="11">
    <source>
        <dbReference type="ARBA" id="ARBA00023136"/>
    </source>
</evidence>
<dbReference type="SFLD" id="SFLDS00052">
    <property type="entry name" value="Ferric_Reductase_Domain"/>
    <property type="match status" value="1"/>
</dbReference>
<feature type="transmembrane region" description="Helical" evidence="15">
    <location>
        <begin position="369"/>
        <end position="389"/>
    </location>
</feature>
<dbReference type="InterPro" id="IPR013112">
    <property type="entry name" value="FAD-bd_8"/>
</dbReference>
<evidence type="ECO:0000256" key="8">
    <source>
        <dbReference type="ARBA" id="ARBA00022989"/>
    </source>
</evidence>
<gene>
    <name evidence="17" type="ORF">EHS24_002909</name>
</gene>
<keyword evidence="4" id="KW-0813">Transport</keyword>
<keyword evidence="9" id="KW-0560">Oxidoreductase</keyword>
<dbReference type="RefSeq" id="XP_028472994.1">
    <property type="nucleotide sequence ID" value="XM_028618627.1"/>
</dbReference>
<dbReference type="AlphaFoldDB" id="A0A427XGF5"/>
<dbReference type="InterPro" id="IPR051410">
    <property type="entry name" value="Ferric/Cupric_Reductase"/>
</dbReference>
<evidence type="ECO:0000256" key="10">
    <source>
        <dbReference type="ARBA" id="ARBA00023065"/>
    </source>
</evidence>
<dbReference type="SUPFAM" id="SSF52343">
    <property type="entry name" value="Ferredoxin reductase-like, C-terminal NADP-linked domain"/>
    <property type="match status" value="1"/>
</dbReference>
<dbReference type="GO" id="GO:0052851">
    <property type="term" value="F:ferric-chelate reductase (NADPH) activity"/>
    <property type="evidence" value="ECO:0007669"/>
    <property type="project" value="UniProtKB-EC"/>
</dbReference>
<evidence type="ECO:0000256" key="5">
    <source>
        <dbReference type="ARBA" id="ARBA00022475"/>
    </source>
</evidence>
<feature type="transmembrane region" description="Helical" evidence="15">
    <location>
        <begin position="230"/>
        <end position="253"/>
    </location>
</feature>
<dbReference type="PANTHER" id="PTHR32361">
    <property type="entry name" value="FERRIC/CUPRIC REDUCTASE TRANSMEMBRANE COMPONENT"/>
    <property type="match status" value="1"/>
</dbReference>
<dbReference type="EC" id="1.16.1.9" evidence="3"/>
<feature type="transmembrane region" description="Helical" evidence="15">
    <location>
        <begin position="395"/>
        <end position="412"/>
    </location>
</feature>
<keyword evidence="11 15" id="KW-0472">Membrane</keyword>
<dbReference type="PROSITE" id="PS51384">
    <property type="entry name" value="FAD_FR"/>
    <property type="match status" value="1"/>
</dbReference>
<evidence type="ECO:0000256" key="9">
    <source>
        <dbReference type="ARBA" id="ARBA00023002"/>
    </source>
</evidence>
<evidence type="ECO:0000256" key="12">
    <source>
        <dbReference type="ARBA" id="ARBA00023180"/>
    </source>
</evidence>
<dbReference type="CDD" id="cd06186">
    <property type="entry name" value="NOX_Duox_like_FAD_NADP"/>
    <property type="match status" value="1"/>
</dbReference>
<dbReference type="PANTHER" id="PTHR32361:SF9">
    <property type="entry name" value="FERRIC REDUCTASE TRANSMEMBRANE COMPONENT 3-RELATED"/>
    <property type="match status" value="1"/>
</dbReference>
<protein>
    <recommendedName>
        <fullName evidence="3">ferric-chelate reductase (NADPH)</fullName>
        <ecNumber evidence="3">1.16.1.9</ecNumber>
    </recommendedName>
</protein>
<comment type="similarity">
    <text evidence="2">Belongs to the ferric reductase (FRE) family.</text>
</comment>
<sequence length="818" mass="87324">MATPSAVVGSAVNGGSSGATATGLIMNSGAASGTLAETIASMAATAVASAAASPSTSMNATVLEKAQQAKRDEDTPRDLAIGLAALLVLVMIIVHPEFLARLFASMRRKRVEHAEDLARPSYVFDMQAKKNQQQQDVVAAPRVVAGGDLWTGWFLRAGKKGTTSAFRAGGSSTAVDRFPPNTESGKNGVQPRSALAPPPHIAPLTSRLPFGSYLDKAPFARWASPFTTRASVSSLIVIAIYLAMTLVACIYKSNVAKKTSAHGYGEDYTRTGLVAMVQVPLVIALGVRGNIIGLATGQGYDRLRIFHKIVGRVCFVCCAIHTIFYLNKWGKAGTLGKSTKSNVFITGMLAFAATCLIIITSLPAIRRSAYYFFKITHIIGVILLLVGLAMHVTVAVPWVIASGAIYLFSIIMQLMKTRFARAELVAFGGSTTTLITIPGITAGWRAGQHVRLRVLNLPYNKCAEAHPFTIASAPDSGGLVLMAKAAGDWTSSLYHLASSGGDNDGEVGVWKRKAHVMVEGPYGGLGHTLPTAFSSIVLIAGGSGISHSLSLTQDLIERSPTGVVGARTIDLVWVVRVQQTARALMPTLNTLVERARVWEKRALDGRRHGADLALPIAVRIHIFVTRCPDSSPLTLLNSQPSGRNNMHEKLSPSASGHGRSNSVDSSDSHGSDESGQYTTDDHWALPVMPGVLPARLSARLSGIFQPTAAQHTKADWLAKNPDNVRLTQVYSRPTDPLEAMSEIFAYRGRPDLNAIMASVTDETISRHGRTLTDPTGIFVSACGPEFLVNDARDATLDVKRWKRNAVGGTEFSAEFFGF</sequence>
<evidence type="ECO:0000256" key="13">
    <source>
        <dbReference type="ARBA" id="ARBA00048483"/>
    </source>
</evidence>
<feature type="transmembrane region" description="Helical" evidence="15">
    <location>
        <begin position="309"/>
        <end position="327"/>
    </location>
</feature>
<accession>A0A427XGF5</accession>
<reference evidence="17 18" key="1">
    <citation type="submission" date="2018-11" db="EMBL/GenBank/DDBJ databases">
        <title>Genome sequence of Apiotrichum porosum DSM 27194.</title>
        <authorList>
            <person name="Aliyu H."/>
            <person name="Gorte O."/>
            <person name="Ochsenreither K."/>
        </authorList>
    </citation>
    <scope>NUCLEOTIDE SEQUENCE [LARGE SCALE GENOMIC DNA]</scope>
    <source>
        <strain evidence="17 18">DSM 27194</strain>
    </source>
</reference>
<dbReference type="Pfam" id="PF01794">
    <property type="entry name" value="Ferric_reduct"/>
    <property type="match status" value="1"/>
</dbReference>
<dbReference type="Proteomes" id="UP000279236">
    <property type="component" value="Unassembled WGS sequence"/>
</dbReference>
<dbReference type="InterPro" id="IPR017938">
    <property type="entry name" value="Riboflavin_synthase-like_b-brl"/>
</dbReference>
<evidence type="ECO:0000256" key="4">
    <source>
        <dbReference type="ARBA" id="ARBA00022448"/>
    </source>
</evidence>
<evidence type="ECO:0000256" key="1">
    <source>
        <dbReference type="ARBA" id="ARBA00004651"/>
    </source>
</evidence>
<keyword evidence="6 15" id="KW-0812">Transmembrane</keyword>
<feature type="transmembrane region" description="Helical" evidence="15">
    <location>
        <begin position="424"/>
        <end position="444"/>
    </location>
</feature>
<dbReference type="GO" id="GO:0015677">
    <property type="term" value="P:copper ion import"/>
    <property type="evidence" value="ECO:0007669"/>
    <property type="project" value="TreeGrafter"/>
</dbReference>
<dbReference type="GO" id="GO:0005886">
    <property type="term" value="C:plasma membrane"/>
    <property type="evidence" value="ECO:0007669"/>
    <property type="project" value="UniProtKB-SubCell"/>
</dbReference>
<evidence type="ECO:0000256" key="14">
    <source>
        <dbReference type="SAM" id="MobiDB-lite"/>
    </source>
</evidence>
<dbReference type="InterPro" id="IPR017927">
    <property type="entry name" value="FAD-bd_FR_type"/>
</dbReference>
<evidence type="ECO:0000313" key="18">
    <source>
        <dbReference type="Proteomes" id="UP000279236"/>
    </source>
</evidence>
<dbReference type="EMBL" id="RSCE01000014">
    <property type="protein sequence ID" value="RSH77847.1"/>
    <property type="molecule type" value="Genomic_DNA"/>
</dbReference>
<organism evidence="17 18">
    <name type="scientific">Apiotrichum porosum</name>
    <dbReference type="NCBI Taxonomy" id="105984"/>
    <lineage>
        <taxon>Eukaryota</taxon>
        <taxon>Fungi</taxon>
        <taxon>Dikarya</taxon>
        <taxon>Basidiomycota</taxon>
        <taxon>Agaricomycotina</taxon>
        <taxon>Tremellomycetes</taxon>
        <taxon>Trichosporonales</taxon>
        <taxon>Trichosporonaceae</taxon>
        <taxon>Apiotrichum</taxon>
    </lineage>
</organism>
<feature type="transmembrane region" description="Helical" evidence="15">
    <location>
        <begin position="273"/>
        <end position="297"/>
    </location>
</feature>
<proteinExistence type="inferred from homology"/>
<dbReference type="GeneID" id="39587452"/>
<comment type="caution">
    <text evidence="17">The sequence shown here is derived from an EMBL/GenBank/DDBJ whole genome shotgun (WGS) entry which is preliminary data.</text>
</comment>
<dbReference type="OrthoDB" id="17725at2759"/>
<evidence type="ECO:0000256" key="7">
    <source>
        <dbReference type="ARBA" id="ARBA00022982"/>
    </source>
</evidence>
<feature type="transmembrane region" description="Helical" evidence="15">
    <location>
        <begin position="79"/>
        <end position="100"/>
    </location>
</feature>
<keyword evidence="10" id="KW-0406">Ion transport</keyword>
<feature type="region of interest" description="Disordered" evidence="14">
    <location>
        <begin position="168"/>
        <end position="196"/>
    </location>
</feature>